<keyword evidence="2" id="KW-1185">Reference proteome</keyword>
<gene>
    <name evidence="1" type="ORF">MiSe_32020</name>
</gene>
<dbReference type="Proteomes" id="UP001050975">
    <property type="component" value="Unassembled WGS sequence"/>
</dbReference>
<protein>
    <submittedName>
        <fullName evidence="1">Uncharacterized protein</fullName>
    </submittedName>
</protein>
<sequence>MEPVSLTAGAIATLVLTKAIEKTGEKLGEKVLEKGGELMQLLKRKSPDTANAIELSQQQPLDYGKAVLELEAATHDSEVAKAVEELDAEVKADSKLAQAVEALANALKSQPPTVHNFGKIAEEIKEIKAFFQGGTFTGDFNF</sequence>
<comment type="caution">
    <text evidence="1">The sequence shown here is derived from an EMBL/GenBank/DDBJ whole genome shotgun (WGS) entry which is preliminary data.</text>
</comment>
<proteinExistence type="predicted"/>
<dbReference type="EMBL" id="BLAY01000045">
    <property type="protein sequence ID" value="GET38444.1"/>
    <property type="molecule type" value="Genomic_DNA"/>
</dbReference>
<evidence type="ECO:0000313" key="1">
    <source>
        <dbReference type="EMBL" id="GET38444.1"/>
    </source>
</evidence>
<reference evidence="1" key="1">
    <citation type="submission" date="2019-10" db="EMBL/GenBank/DDBJ databases">
        <title>Draft genome sequece of Microseira wollei NIES-4236.</title>
        <authorList>
            <person name="Yamaguchi H."/>
            <person name="Suzuki S."/>
            <person name="Kawachi M."/>
        </authorList>
    </citation>
    <scope>NUCLEOTIDE SEQUENCE</scope>
    <source>
        <strain evidence="1">NIES-4236</strain>
    </source>
</reference>
<organism evidence="1 2">
    <name type="scientific">Microseira wollei NIES-4236</name>
    <dbReference type="NCBI Taxonomy" id="2530354"/>
    <lineage>
        <taxon>Bacteria</taxon>
        <taxon>Bacillati</taxon>
        <taxon>Cyanobacteriota</taxon>
        <taxon>Cyanophyceae</taxon>
        <taxon>Oscillatoriophycideae</taxon>
        <taxon>Aerosakkonematales</taxon>
        <taxon>Aerosakkonemataceae</taxon>
        <taxon>Microseira</taxon>
    </lineage>
</organism>
<name>A0AAV3XDC9_9CYAN</name>
<dbReference type="AlphaFoldDB" id="A0AAV3XDC9"/>
<accession>A0AAV3XDC9</accession>
<dbReference type="RefSeq" id="WP_226581994.1">
    <property type="nucleotide sequence ID" value="NZ_BLAY01000045.1"/>
</dbReference>
<evidence type="ECO:0000313" key="2">
    <source>
        <dbReference type="Proteomes" id="UP001050975"/>
    </source>
</evidence>